<evidence type="ECO:0000313" key="12">
    <source>
        <dbReference type="Proteomes" id="UP001326613"/>
    </source>
</evidence>
<evidence type="ECO:0000256" key="7">
    <source>
        <dbReference type="ARBA" id="ARBA00023136"/>
    </source>
</evidence>
<accession>A0ABZ0UX59</accession>
<dbReference type="InterPro" id="IPR045335">
    <property type="entry name" value="FtsQ_C_sf"/>
</dbReference>
<protein>
    <recommendedName>
        <fullName evidence="9">Cell division protein FtsQ</fullName>
    </recommendedName>
</protein>
<sequence>MKQFTKKNRKKQNIPLRRKIAIIYTRLTIIIRILIGIFFYLIFFTGYLPYLRHQIADNIYEFTADLGFTLENVSIEGQHNTSETDILSALNADKGTPIASINLKKVQDNLEHNRWIKTVMIERRLPSTIYIAILERTPIAIWQNNKQLFLIDDEGFAITDQHIDNFNNLLHVVGVDANIYTNKLLEDIAQHPELSTKIVAAVRYGERRWNLNLQQDITVKMPETNFDQAFNYLAELYKAQKLFDQNYKIIDLRDHIKYYIEKH</sequence>
<comment type="function">
    <text evidence="9">Essential cell division protein.</text>
</comment>
<evidence type="ECO:0000256" key="3">
    <source>
        <dbReference type="ARBA" id="ARBA00022519"/>
    </source>
</evidence>
<dbReference type="PANTHER" id="PTHR35851:SF1">
    <property type="entry name" value="CELL DIVISION PROTEIN FTSQ"/>
    <property type="match status" value="1"/>
</dbReference>
<comment type="similarity">
    <text evidence="9">Belongs to the FtsQ/DivIB family. FtsQ subfamily.</text>
</comment>
<keyword evidence="6 9" id="KW-1133">Transmembrane helix</keyword>
<keyword evidence="4 9" id="KW-0132">Cell division</keyword>
<dbReference type="Gene3D" id="3.10.20.310">
    <property type="entry name" value="membrane protein fhac"/>
    <property type="match status" value="1"/>
</dbReference>
<feature type="transmembrane region" description="Helical" evidence="9">
    <location>
        <begin position="21"/>
        <end position="43"/>
    </location>
</feature>
<evidence type="ECO:0000256" key="8">
    <source>
        <dbReference type="ARBA" id="ARBA00023306"/>
    </source>
</evidence>
<dbReference type="InterPro" id="IPR013685">
    <property type="entry name" value="POTRA_FtsQ_type"/>
</dbReference>
<keyword evidence="5 9" id="KW-0812">Transmembrane</keyword>
<evidence type="ECO:0000259" key="10">
    <source>
        <dbReference type="PROSITE" id="PS51779"/>
    </source>
</evidence>
<keyword evidence="3 9" id="KW-0997">Cell inner membrane</keyword>
<feature type="domain" description="POTRA" evidence="10">
    <location>
        <begin position="68"/>
        <end position="136"/>
    </location>
</feature>
<dbReference type="InterPro" id="IPR026579">
    <property type="entry name" value="FtsQ"/>
</dbReference>
<dbReference type="PROSITE" id="PS51779">
    <property type="entry name" value="POTRA"/>
    <property type="match status" value="1"/>
</dbReference>
<dbReference type="PANTHER" id="PTHR35851">
    <property type="entry name" value="CELL DIVISION PROTEIN FTSQ"/>
    <property type="match status" value="1"/>
</dbReference>
<dbReference type="RefSeq" id="WP_323738012.1">
    <property type="nucleotide sequence ID" value="NZ_CP112932.1"/>
</dbReference>
<dbReference type="Pfam" id="PF03799">
    <property type="entry name" value="FtsQ_DivIB_C"/>
    <property type="match status" value="1"/>
</dbReference>
<evidence type="ECO:0000256" key="5">
    <source>
        <dbReference type="ARBA" id="ARBA00022692"/>
    </source>
</evidence>
<dbReference type="InterPro" id="IPR034746">
    <property type="entry name" value="POTRA"/>
</dbReference>
<keyword evidence="8 9" id="KW-0131">Cell cycle</keyword>
<organism evidence="11 12">
    <name type="scientific">Candidatus Trichorickettsia mobilis</name>
    <dbReference type="NCBI Taxonomy" id="1346319"/>
    <lineage>
        <taxon>Bacteria</taxon>
        <taxon>Pseudomonadati</taxon>
        <taxon>Pseudomonadota</taxon>
        <taxon>Alphaproteobacteria</taxon>
        <taxon>Rickettsiales</taxon>
        <taxon>Rickettsiaceae</taxon>
        <taxon>Rickettsieae</taxon>
        <taxon>Candidatus Trichorickettsia</taxon>
    </lineage>
</organism>
<dbReference type="Gene3D" id="3.40.50.11690">
    <property type="entry name" value="Cell division protein FtsQ/DivIB"/>
    <property type="match status" value="1"/>
</dbReference>
<gene>
    <name evidence="9" type="primary">ftsQ</name>
    <name evidence="11" type="ORF">Trichorick_01128</name>
</gene>
<evidence type="ECO:0000313" key="11">
    <source>
        <dbReference type="EMBL" id="WPY01222.1"/>
    </source>
</evidence>
<keyword evidence="2 9" id="KW-1003">Cell membrane</keyword>
<dbReference type="InterPro" id="IPR005548">
    <property type="entry name" value="Cell_div_FtsQ/DivIB_C"/>
</dbReference>
<evidence type="ECO:0000256" key="1">
    <source>
        <dbReference type="ARBA" id="ARBA00004370"/>
    </source>
</evidence>
<dbReference type="HAMAP" id="MF_00911">
    <property type="entry name" value="FtsQ_subfam"/>
    <property type="match status" value="1"/>
</dbReference>
<comment type="subcellular location">
    <subcellularLocation>
        <location evidence="9">Cell inner membrane</location>
        <topology evidence="9">Single-pass type II membrane protein</topology>
    </subcellularLocation>
    <subcellularLocation>
        <location evidence="1">Membrane</location>
    </subcellularLocation>
    <text evidence="9">Localizes to the division septum.</text>
</comment>
<dbReference type="GO" id="GO:0051301">
    <property type="term" value="P:cell division"/>
    <property type="evidence" value="ECO:0007669"/>
    <property type="project" value="UniProtKB-KW"/>
</dbReference>
<evidence type="ECO:0000256" key="6">
    <source>
        <dbReference type="ARBA" id="ARBA00022989"/>
    </source>
</evidence>
<evidence type="ECO:0000256" key="4">
    <source>
        <dbReference type="ARBA" id="ARBA00022618"/>
    </source>
</evidence>
<keyword evidence="7 9" id="KW-0472">Membrane</keyword>
<dbReference type="Proteomes" id="UP001326613">
    <property type="component" value="Chromosome"/>
</dbReference>
<evidence type="ECO:0000256" key="2">
    <source>
        <dbReference type="ARBA" id="ARBA00022475"/>
    </source>
</evidence>
<evidence type="ECO:0000256" key="9">
    <source>
        <dbReference type="HAMAP-Rule" id="MF_00911"/>
    </source>
</evidence>
<dbReference type="EMBL" id="CP112932">
    <property type="protein sequence ID" value="WPY01222.1"/>
    <property type="molecule type" value="Genomic_DNA"/>
</dbReference>
<name>A0ABZ0UX59_9RICK</name>
<proteinExistence type="inferred from homology"/>
<keyword evidence="12" id="KW-1185">Reference proteome</keyword>
<reference evidence="11 12" key="1">
    <citation type="submission" date="2022-10" db="EMBL/GenBank/DDBJ databases">
        <title>Host association and intracellularity evolved multiple times independently in the Rickettsiales.</title>
        <authorList>
            <person name="Castelli M."/>
            <person name="Nardi T."/>
            <person name="Gammuto L."/>
            <person name="Bellinzona G."/>
            <person name="Sabaneyeva E."/>
            <person name="Potekhin A."/>
            <person name="Serra V."/>
            <person name="Petroni G."/>
            <person name="Sassera D."/>
        </authorList>
    </citation>
    <scope>NUCLEOTIDE SEQUENCE [LARGE SCALE GENOMIC DNA]</scope>
    <source>
        <strain evidence="11 12">Kr 154-4</strain>
    </source>
</reference>
<dbReference type="Pfam" id="PF08478">
    <property type="entry name" value="POTRA_1"/>
    <property type="match status" value="1"/>
</dbReference>